<dbReference type="EMBL" id="SADE01000001">
    <property type="protein sequence ID" value="RVU38662.1"/>
    <property type="molecule type" value="Genomic_DNA"/>
</dbReference>
<comment type="caution">
    <text evidence="4">The sequence shown here is derived from an EMBL/GenBank/DDBJ whole genome shotgun (WGS) entry which is preliminary data.</text>
</comment>
<organism evidence="4 5">
    <name type="scientific">Hwanghaeella grinnelliae</name>
    <dbReference type="NCBI Taxonomy" id="2500179"/>
    <lineage>
        <taxon>Bacteria</taxon>
        <taxon>Pseudomonadati</taxon>
        <taxon>Pseudomonadota</taxon>
        <taxon>Alphaproteobacteria</taxon>
        <taxon>Rhodospirillales</taxon>
        <taxon>Rhodospirillaceae</taxon>
        <taxon>Hwanghaeella</taxon>
    </lineage>
</organism>
<dbReference type="PROSITE" id="PS51186">
    <property type="entry name" value="GNAT"/>
    <property type="match status" value="1"/>
</dbReference>
<dbReference type="Pfam" id="PF00583">
    <property type="entry name" value="Acetyltransf_1"/>
    <property type="match status" value="1"/>
</dbReference>
<name>A0A3S2VRE4_9PROT</name>
<dbReference type="RefSeq" id="WP_127764035.1">
    <property type="nucleotide sequence ID" value="NZ_SADE01000001.1"/>
</dbReference>
<dbReference type="InterPro" id="IPR016181">
    <property type="entry name" value="Acyl_CoA_acyltransferase"/>
</dbReference>
<evidence type="ECO:0000259" key="3">
    <source>
        <dbReference type="PROSITE" id="PS51186"/>
    </source>
</evidence>
<proteinExistence type="predicted"/>
<dbReference type="GO" id="GO:0008080">
    <property type="term" value="F:N-acetyltransferase activity"/>
    <property type="evidence" value="ECO:0007669"/>
    <property type="project" value="TreeGrafter"/>
</dbReference>
<gene>
    <name evidence="4" type="ORF">EOI86_05135</name>
</gene>
<dbReference type="Proteomes" id="UP000287447">
    <property type="component" value="Unassembled WGS sequence"/>
</dbReference>
<sequence>MNRPAPKNNEDAVAVRRAEPRDTQALADMANALNLAHGKPATLYTAELIHDEAFSEDRICHFLIAEHTGRPAGYALYHWMFNSDLARRGIWLTDLFVMPDKRRFGVGRKLFSAVAAETVNSGLPSLWWGVMSDNLPARAFFTALGARDEEARILELDGLALQALASEATW</sequence>
<keyword evidence="5" id="KW-1185">Reference proteome</keyword>
<dbReference type="AlphaFoldDB" id="A0A3S2VRE4"/>
<dbReference type="Gene3D" id="3.40.630.30">
    <property type="match status" value="1"/>
</dbReference>
<reference evidence="5" key="1">
    <citation type="submission" date="2019-01" db="EMBL/GenBank/DDBJ databases">
        <title>Gri0909 isolated from a small marine red alga.</title>
        <authorList>
            <person name="Kim J."/>
            <person name="Jeong S.E."/>
            <person name="Jeon C.O."/>
        </authorList>
    </citation>
    <scope>NUCLEOTIDE SEQUENCE [LARGE SCALE GENOMIC DNA]</scope>
    <source>
        <strain evidence="5">Gri0909</strain>
    </source>
</reference>
<dbReference type="InterPro" id="IPR051016">
    <property type="entry name" value="Diverse_Substrate_AcTransf"/>
</dbReference>
<dbReference type="CDD" id="cd04301">
    <property type="entry name" value="NAT_SF"/>
    <property type="match status" value="1"/>
</dbReference>
<feature type="domain" description="N-acetyltransferase" evidence="3">
    <location>
        <begin position="13"/>
        <end position="166"/>
    </location>
</feature>
<dbReference type="PANTHER" id="PTHR10545:SF29">
    <property type="entry name" value="GH14572P-RELATED"/>
    <property type="match status" value="1"/>
</dbReference>
<evidence type="ECO:0000313" key="4">
    <source>
        <dbReference type="EMBL" id="RVU38662.1"/>
    </source>
</evidence>
<dbReference type="PANTHER" id="PTHR10545">
    <property type="entry name" value="DIAMINE N-ACETYLTRANSFERASE"/>
    <property type="match status" value="1"/>
</dbReference>
<evidence type="ECO:0000256" key="1">
    <source>
        <dbReference type="ARBA" id="ARBA00022679"/>
    </source>
</evidence>
<keyword evidence="1 4" id="KW-0808">Transferase</keyword>
<dbReference type="OrthoDB" id="9805924at2"/>
<evidence type="ECO:0000313" key="5">
    <source>
        <dbReference type="Proteomes" id="UP000287447"/>
    </source>
</evidence>
<protein>
    <submittedName>
        <fullName evidence="4">GNAT family N-acetyltransferase</fullName>
    </submittedName>
</protein>
<accession>A0A3S2VRE4</accession>
<keyword evidence="2" id="KW-0012">Acyltransferase</keyword>
<dbReference type="SUPFAM" id="SSF55729">
    <property type="entry name" value="Acyl-CoA N-acyltransferases (Nat)"/>
    <property type="match status" value="1"/>
</dbReference>
<evidence type="ECO:0000256" key="2">
    <source>
        <dbReference type="ARBA" id="ARBA00023315"/>
    </source>
</evidence>
<dbReference type="InterPro" id="IPR000182">
    <property type="entry name" value="GNAT_dom"/>
</dbReference>